<comment type="similarity">
    <text evidence="2">Belongs to the Ro 60 kDa family.</text>
</comment>
<dbReference type="InterPro" id="IPR040322">
    <property type="entry name" value="TROVE2"/>
</dbReference>
<keyword evidence="6" id="KW-0687">Ribonucleoprotein</keyword>
<evidence type="ECO:0000256" key="6">
    <source>
        <dbReference type="ARBA" id="ARBA00023274"/>
    </source>
</evidence>
<organism evidence="9">
    <name type="scientific">Volvox carteri f. nagariensis</name>
    <dbReference type="NCBI Taxonomy" id="3068"/>
    <lineage>
        <taxon>Eukaryota</taxon>
        <taxon>Viridiplantae</taxon>
        <taxon>Chlorophyta</taxon>
        <taxon>core chlorophytes</taxon>
        <taxon>Chlorophyceae</taxon>
        <taxon>CS clade</taxon>
        <taxon>Chlamydomonadales</taxon>
        <taxon>Volvocaceae</taxon>
        <taxon>Volvox</taxon>
    </lineage>
</organism>
<dbReference type="Proteomes" id="UP000001058">
    <property type="component" value="Unassembled WGS sequence"/>
</dbReference>
<reference evidence="8 9" key="1">
    <citation type="journal article" date="2010" name="Science">
        <title>Genomic analysis of organismal complexity in the multicellular green alga Volvox carteri.</title>
        <authorList>
            <person name="Prochnik S.E."/>
            <person name="Umen J."/>
            <person name="Nedelcu A.M."/>
            <person name="Hallmann A."/>
            <person name="Miller S.M."/>
            <person name="Nishii I."/>
            <person name="Ferris P."/>
            <person name="Kuo A."/>
            <person name="Mitros T."/>
            <person name="Fritz-Laylin L.K."/>
            <person name="Hellsten U."/>
            <person name="Chapman J."/>
            <person name="Simakov O."/>
            <person name="Rensing S.A."/>
            <person name="Terry A."/>
            <person name="Pangilinan J."/>
            <person name="Kapitonov V."/>
            <person name="Jurka J."/>
            <person name="Salamov A."/>
            <person name="Shapiro H."/>
            <person name="Schmutz J."/>
            <person name="Grimwood J."/>
            <person name="Lindquist E."/>
            <person name="Lucas S."/>
            <person name="Grigoriev I.V."/>
            <person name="Schmitt R."/>
            <person name="Kirk D."/>
            <person name="Rokhsar D.S."/>
        </authorList>
    </citation>
    <scope>NUCLEOTIDE SEQUENCE [LARGE SCALE GENOMIC DNA]</scope>
    <source>
        <strain evidence="9">f. Nagariensis / Eve</strain>
    </source>
</reference>
<dbReference type="GO" id="GO:1990904">
    <property type="term" value="C:ribonucleoprotein complex"/>
    <property type="evidence" value="ECO:0007669"/>
    <property type="project" value="UniProtKB-KW"/>
</dbReference>
<evidence type="ECO:0000313" key="8">
    <source>
        <dbReference type="EMBL" id="EFJ53052.1"/>
    </source>
</evidence>
<dbReference type="InterPro" id="IPR036465">
    <property type="entry name" value="vWFA_dom_sf"/>
</dbReference>
<keyword evidence="4" id="KW-0479">Metal-binding</keyword>
<evidence type="ECO:0000256" key="3">
    <source>
        <dbReference type="ARBA" id="ARBA00022490"/>
    </source>
</evidence>
<dbReference type="PROSITE" id="PS50988">
    <property type="entry name" value="TROVE"/>
    <property type="match status" value="1"/>
</dbReference>
<evidence type="ECO:0000259" key="7">
    <source>
        <dbReference type="PROSITE" id="PS50988"/>
    </source>
</evidence>
<comment type="subcellular location">
    <subcellularLocation>
        <location evidence="1">Cytoplasm</location>
    </subcellularLocation>
</comment>
<dbReference type="InterPro" id="IPR056800">
    <property type="entry name" value="vWA_Ro60"/>
</dbReference>
<dbReference type="InParanoid" id="D8THD5"/>
<keyword evidence="3" id="KW-0963">Cytoplasm</keyword>
<dbReference type="Pfam" id="PF25045">
    <property type="entry name" value="vWA_Ro60"/>
    <property type="match status" value="1"/>
</dbReference>
<evidence type="ECO:0000256" key="4">
    <source>
        <dbReference type="ARBA" id="ARBA00022723"/>
    </source>
</evidence>
<proteinExistence type="inferred from homology"/>
<dbReference type="SUPFAM" id="SSF140864">
    <property type="entry name" value="TROVE domain-like"/>
    <property type="match status" value="1"/>
</dbReference>
<dbReference type="Gene3D" id="3.40.50.410">
    <property type="entry name" value="von Willebrand factor, type A domain"/>
    <property type="match status" value="2"/>
</dbReference>
<dbReference type="PANTHER" id="PTHR14202">
    <property type="entry name" value="60 KDA RIBONUCLEOPROTEIN SSA/RO"/>
    <property type="match status" value="1"/>
</dbReference>
<evidence type="ECO:0000256" key="2">
    <source>
        <dbReference type="ARBA" id="ARBA00007814"/>
    </source>
</evidence>
<dbReference type="GO" id="GO:0003723">
    <property type="term" value="F:RNA binding"/>
    <property type="evidence" value="ECO:0007669"/>
    <property type="project" value="UniProtKB-KW"/>
</dbReference>
<dbReference type="InterPro" id="IPR037214">
    <property type="entry name" value="TROVE_dom_sf"/>
</dbReference>
<dbReference type="GO" id="GO:0046872">
    <property type="term" value="F:metal ion binding"/>
    <property type="evidence" value="ECO:0007669"/>
    <property type="project" value="UniProtKB-KW"/>
</dbReference>
<dbReference type="GO" id="GO:0005737">
    <property type="term" value="C:cytoplasm"/>
    <property type="evidence" value="ECO:0007669"/>
    <property type="project" value="UniProtKB-SubCell"/>
</dbReference>
<sequence>MDTGSEVAQVECTDVPQSEPISEDQVPNNAGGFVYTIDDFSRLKRFVILGSNANNYYVSSKDLGLENCECVLKLLAEGHGVRVVEEVTRISREGRAPRQSTGIMVLAICARLGDLATRRAALAALPAVCRTASTLFELVQRCKELGPVVRATRASWGRSMRRAIALWYLEKSSAAVAYQATKYSQRCGWSHVDLLRLAHPDPEEHAAKRHKLRLAAAAAAAAGQGGGATAAIEAACAAAIEQAVSLIRRHRFGHEHVGDTALLRAPELWAAFLEVGMPLTALVRNLGRMTQMGLMERPDCLEAVTRRLRDGRALAAARVHPMTLLEAMCTYRAGAGARGVTSWKAKAEVKQALEEGFYLSFKNVTPTGQRYLIGMDVSGSMCCACAGMTSVTSREAAAAMAMTLVRTDPCKTMAFSHQLVPLELQPNHRLEEVVSRAAAIPMGGTDCALPMLYALERKLPVDVFVVLTDNETWFGKVHPSEALKRYRAAMGLPAKLVVLAFSATNFSIADPRDAGMLDVAGLDSAVPQIVADFAAGRV</sequence>
<dbReference type="Pfam" id="PF05731">
    <property type="entry name" value="TROVE"/>
    <property type="match status" value="2"/>
</dbReference>
<dbReference type="eggNOG" id="KOG4465">
    <property type="taxonomic scope" value="Eukaryota"/>
</dbReference>
<dbReference type="PANTHER" id="PTHR14202:SF0">
    <property type="entry name" value="RNA-BINDING PROTEIN RO60"/>
    <property type="match status" value="1"/>
</dbReference>
<gene>
    <name evidence="8" type="ORF">VOLCADRAFT_78678</name>
</gene>
<evidence type="ECO:0000256" key="1">
    <source>
        <dbReference type="ARBA" id="ARBA00004496"/>
    </source>
</evidence>
<keyword evidence="5" id="KW-0694">RNA-binding</keyword>
<keyword evidence="9" id="KW-1185">Reference proteome</keyword>
<accession>D8THD5</accession>
<dbReference type="RefSeq" id="XP_002946057.1">
    <property type="nucleotide sequence ID" value="XM_002946011.1"/>
</dbReference>
<dbReference type="AlphaFoldDB" id="D8THD5"/>
<protein>
    <recommendedName>
        <fullName evidence="7">TROVE domain-containing protein</fullName>
    </recommendedName>
</protein>
<dbReference type="OrthoDB" id="6098064at2759"/>
<dbReference type="SUPFAM" id="SSF53300">
    <property type="entry name" value="vWA-like"/>
    <property type="match status" value="1"/>
</dbReference>
<dbReference type="STRING" id="3068.D8THD5"/>
<dbReference type="InterPro" id="IPR008858">
    <property type="entry name" value="TROVE_dom"/>
</dbReference>
<evidence type="ECO:0000313" key="9">
    <source>
        <dbReference type="Proteomes" id="UP000001058"/>
    </source>
</evidence>
<dbReference type="KEGG" id="vcn:VOLCADRAFT_78678"/>
<feature type="domain" description="TROVE" evidence="7">
    <location>
        <begin position="26"/>
        <end position="369"/>
    </location>
</feature>
<name>D8THD5_VOLCA</name>
<evidence type="ECO:0000256" key="5">
    <source>
        <dbReference type="ARBA" id="ARBA00022884"/>
    </source>
</evidence>
<dbReference type="EMBL" id="GL378323">
    <property type="protein sequence ID" value="EFJ53052.1"/>
    <property type="molecule type" value="Genomic_DNA"/>
</dbReference>
<dbReference type="GeneID" id="9625352"/>